<comment type="caution">
    <text evidence="1">The sequence shown here is derived from an EMBL/GenBank/DDBJ whole genome shotgun (WGS) entry which is preliminary data.</text>
</comment>
<dbReference type="AlphaFoldDB" id="A6NYK1"/>
<dbReference type="Pfam" id="PF18954">
    <property type="entry name" value="DUF5697"/>
    <property type="match status" value="1"/>
</dbReference>
<evidence type="ECO:0000313" key="2">
    <source>
        <dbReference type="Proteomes" id="UP000003639"/>
    </source>
</evidence>
<reference evidence="1 2" key="2">
    <citation type="submission" date="2007-06" db="EMBL/GenBank/DDBJ databases">
        <title>Draft genome sequence of Pseudoflavonifractor capillosus ATCC 29799.</title>
        <authorList>
            <person name="Sudarsanam P."/>
            <person name="Ley R."/>
            <person name="Guruge J."/>
            <person name="Turnbaugh P.J."/>
            <person name="Mahowald M."/>
            <person name="Liep D."/>
            <person name="Gordon J."/>
        </authorList>
    </citation>
    <scope>NUCLEOTIDE SEQUENCE [LARGE SCALE GENOMIC DNA]</scope>
    <source>
        <strain evidence="1 2">ATCC 29799</strain>
    </source>
</reference>
<dbReference type="RefSeq" id="WP_006573806.1">
    <property type="nucleotide sequence ID" value="NZ_AAXG02000032.1"/>
</dbReference>
<organism evidence="1 2">
    <name type="scientific">Pseudoflavonifractor capillosus ATCC 29799</name>
    <dbReference type="NCBI Taxonomy" id="411467"/>
    <lineage>
        <taxon>Bacteria</taxon>
        <taxon>Bacillati</taxon>
        <taxon>Bacillota</taxon>
        <taxon>Clostridia</taxon>
        <taxon>Eubacteriales</taxon>
        <taxon>Oscillospiraceae</taxon>
        <taxon>Pseudoflavonifractor</taxon>
    </lineage>
</organism>
<protein>
    <submittedName>
        <fullName evidence="1">Uncharacterized protein</fullName>
    </submittedName>
</protein>
<dbReference type="InterPro" id="IPR043752">
    <property type="entry name" value="DUF5697"/>
</dbReference>
<dbReference type="OrthoDB" id="1971979at2"/>
<proteinExistence type="predicted"/>
<gene>
    <name evidence="1" type="ORF">BACCAP_03302</name>
</gene>
<dbReference type="STRING" id="411467.BACCAP_03302"/>
<dbReference type="eggNOG" id="ENOG502ZAR8">
    <property type="taxonomic scope" value="Bacteria"/>
</dbReference>
<dbReference type="Proteomes" id="UP000003639">
    <property type="component" value="Unassembled WGS sequence"/>
</dbReference>
<accession>A6NYK1</accession>
<name>A6NYK1_9FIRM</name>
<evidence type="ECO:0000313" key="1">
    <source>
        <dbReference type="EMBL" id="EDM98500.1"/>
    </source>
</evidence>
<reference evidence="1 2" key="1">
    <citation type="submission" date="2007-04" db="EMBL/GenBank/DDBJ databases">
        <authorList>
            <person name="Fulton L."/>
            <person name="Clifton S."/>
            <person name="Fulton B."/>
            <person name="Xu J."/>
            <person name="Minx P."/>
            <person name="Pepin K.H."/>
            <person name="Johnson M."/>
            <person name="Thiruvilangam P."/>
            <person name="Bhonagiri V."/>
            <person name="Nash W.E."/>
            <person name="Mardis E.R."/>
            <person name="Wilson R.K."/>
        </authorList>
    </citation>
    <scope>NUCLEOTIDE SEQUENCE [LARGE SCALE GENOMIC DNA]</scope>
    <source>
        <strain evidence="1 2">ATCC 29799</strain>
    </source>
</reference>
<sequence>MLLQEEQYIIHWLTEYGALTKTQVVRMLKDKPPQTAEKIIRGLKRDVLLYDISGGYYLGVDPMCQPDPRMILAVWVLLQFIDKVEPMAHYPATYPSQIFFLKEDIGYEIVVLYDGEQHLARLLQPQEDLRYIFVLPHIRMAQELVLPSVPCLFATVDYNGQEVPDVRFYTESEGGRDGAV</sequence>
<keyword evidence="2" id="KW-1185">Reference proteome</keyword>
<dbReference type="EMBL" id="AAXG02000032">
    <property type="protein sequence ID" value="EDM98500.1"/>
    <property type="molecule type" value="Genomic_DNA"/>
</dbReference>